<organism evidence="2 3">
    <name type="scientific">Rhizopus stolonifer</name>
    <name type="common">Rhizopus nigricans</name>
    <dbReference type="NCBI Taxonomy" id="4846"/>
    <lineage>
        <taxon>Eukaryota</taxon>
        <taxon>Fungi</taxon>
        <taxon>Fungi incertae sedis</taxon>
        <taxon>Mucoromycota</taxon>
        <taxon>Mucoromycotina</taxon>
        <taxon>Mucoromycetes</taxon>
        <taxon>Mucorales</taxon>
        <taxon>Mucorineae</taxon>
        <taxon>Rhizopodaceae</taxon>
        <taxon>Rhizopus</taxon>
    </lineage>
</organism>
<feature type="transmembrane region" description="Helical" evidence="1">
    <location>
        <begin position="439"/>
        <end position="461"/>
    </location>
</feature>
<feature type="transmembrane region" description="Helical" evidence="1">
    <location>
        <begin position="124"/>
        <end position="141"/>
    </location>
</feature>
<evidence type="ECO:0000256" key="1">
    <source>
        <dbReference type="SAM" id="Phobius"/>
    </source>
</evidence>
<dbReference type="AlphaFoldDB" id="A0A367KUM5"/>
<keyword evidence="3" id="KW-1185">Reference proteome</keyword>
<feature type="transmembrane region" description="Helical" evidence="1">
    <location>
        <begin position="24"/>
        <end position="46"/>
    </location>
</feature>
<protein>
    <submittedName>
        <fullName evidence="2">Uncharacterized protein</fullName>
    </submittedName>
</protein>
<comment type="caution">
    <text evidence="2">The sequence shown here is derived from an EMBL/GenBank/DDBJ whole genome shotgun (WGS) entry which is preliminary data.</text>
</comment>
<feature type="transmembrane region" description="Helical" evidence="1">
    <location>
        <begin position="66"/>
        <end position="88"/>
    </location>
</feature>
<name>A0A367KUM5_RHIST</name>
<keyword evidence="1" id="KW-0472">Membrane</keyword>
<dbReference type="EMBL" id="PJQM01000275">
    <property type="protein sequence ID" value="RCI05905.1"/>
    <property type="molecule type" value="Genomic_DNA"/>
</dbReference>
<dbReference type="Proteomes" id="UP000253551">
    <property type="component" value="Unassembled WGS sequence"/>
</dbReference>
<sequence length="535" mass="58612">MSSPNKEKSVNEQESYQPVYDYHFYVRLHLCWILAVVAIFLGPAWWLVPLPGDSLLPLYRTYPSTILKAFFEGLAVILAARSLVVALIKVFTKGIYPDSVIKFRATGGIEAVFSGIRYRSGVRYFLIASLLPMAGLLGNLLQAEFQSSDAVFYHLGGSVSNMGTAQCQHTTPNQYSLASTAFSNGLITHTLSDASSIINNFNHSVTPNFGVSLIATRFTPISNISVQALNTLTKRDDLLSGSNNQNEATLSNGLDLSEQQISNHIVSAVVQQTNITTVLVDGEPITDLQDQIHHIQTLSQITVNTTSTNEAIMLYLFRYTSSSNGSEAIVVVSNPPEYYKAGFYVSSQSTRYSCFAGTTRQCSENSASTSNADKTVANVLVEAMRNNVGLYGTLITDVLSGNLKNNSLADALFANPLCTELDIYSSPGKPLYPYTRASWSILAILWAALLIVIWVIGAYLIGYTIDVFFRLSQSGNLLSQIISTSTIFVDAEQGVPMSEKMFLNWQQVELLTDKDQPLYIGNSSSHGYTVTTEEL</sequence>
<dbReference type="OrthoDB" id="2265438at2759"/>
<evidence type="ECO:0000313" key="2">
    <source>
        <dbReference type="EMBL" id="RCI05905.1"/>
    </source>
</evidence>
<proteinExistence type="predicted"/>
<keyword evidence="1" id="KW-1133">Transmembrane helix</keyword>
<gene>
    <name evidence="2" type="ORF">CU098_013549</name>
</gene>
<reference evidence="2 3" key="1">
    <citation type="journal article" date="2018" name="G3 (Bethesda)">
        <title>Phylogenetic and Phylogenomic Definition of Rhizopus Species.</title>
        <authorList>
            <person name="Gryganskyi A.P."/>
            <person name="Golan J."/>
            <person name="Dolatabadi S."/>
            <person name="Mondo S."/>
            <person name="Robb S."/>
            <person name="Idnurm A."/>
            <person name="Muszewska A."/>
            <person name="Steczkiewicz K."/>
            <person name="Masonjones S."/>
            <person name="Liao H.L."/>
            <person name="Gajdeczka M.T."/>
            <person name="Anike F."/>
            <person name="Vuek A."/>
            <person name="Anishchenko I.M."/>
            <person name="Voigt K."/>
            <person name="de Hoog G.S."/>
            <person name="Smith M.E."/>
            <person name="Heitman J."/>
            <person name="Vilgalys R."/>
            <person name="Stajich J.E."/>
        </authorList>
    </citation>
    <scope>NUCLEOTIDE SEQUENCE [LARGE SCALE GENOMIC DNA]</scope>
    <source>
        <strain evidence="2 3">LSU 92-RS-03</strain>
    </source>
</reference>
<accession>A0A367KUM5</accession>
<keyword evidence="1" id="KW-0812">Transmembrane</keyword>
<evidence type="ECO:0000313" key="3">
    <source>
        <dbReference type="Proteomes" id="UP000253551"/>
    </source>
</evidence>